<evidence type="ECO:0000256" key="2">
    <source>
        <dbReference type="ARBA" id="ARBA00022963"/>
    </source>
</evidence>
<feature type="active site" description="Proton acceptor" evidence="4">
    <location>
        <position position="216"/>
    </location>
</feature>
<proteinExistence type="predicted"/>
<dbReference type="AlphaFoldDB" id="A0A0G3EWX5"/>
<dbReference type="EMBL" id="CP011568">
    <property type="protein sequence ID" value="AKJ69286.1"/>
    <property type="molecule type" value="Genomic_DNA"/>
</dbReference>
<dbReference type="PATRIC" id="fig|445709.3.peg.3121"/>
<comment type="caution">
    <text evidence="4">Lacks conserved residue(s) required for the propagation of feature annotation.</text>
</comment>
<keyword evidence="3 4" id="KW-0443">Lipid metabolism</keyword>
<dbReference type="InterPro" id="IPR016035">
    <property type="entry name" value="Acyl_Trfase/lysoPLipase"/>
</dbReference>
<dbReference type="RefSeq" id="WP_047215183.1">
    <property type="nucleotide sequence ID" value="NZ_CP011568.3"/>
</dbReference>
<evidence type="ECO:0000313" key="7">
    <source>
        <dbReference type="Proteomes" id="UP000036700"/>
    </source>
</evidence>
<dbReference type="GO" id="GO:0016042">
    <property type="term" value="P:lipid catabolic process"/>
    <property type="evidence" value="ECO:0007669"/>
    <property type="project" value="UniProtKB-UniRule"/>
</dbReference>
<dbReference type="PROSITE" id="PS51635">
    <property type="entry name" value="PNPLA"/>
    <property type="match status" value="1"/>
</dbReference>
<keyword evidence="7" id="KW-1185">Reference proteome</keyword>
<dbReference type="PANTHER" id="PTHR14226:SF57">
    <property type="entry name" value="BLR7027 PROTEIN"/>
    <property type="match status" value="1"/>
</dbReference>
<evidence type="ECO:0000259" key="5">
    <source>
        <dbReference type="PROSITE" id="PS51635"/>
    </source>
</evidence>
<dbReference type="Pfam" id="PF01734">
    <property type="entry name" value="Patatin"/>
    <property type="match status" value="1"/>
</dbReference>
<reference evidence="7" key="1">
    <citation type="submission" date="2015-06" db="EMBL/GenBank/DDBJ databases">
        <authorList>
            <person name="Lim Y.L."/>
            <person name="Ee R."/>
            <person name="Yong D."/>
            <person name="How K.Y."/>
            <person name="Yin W.F."/>
            <person name="Chan K.G."/>
        </authorList>
    </citation>
    <scope>NUCLEOTIDE SEQUENCE [LARGE SCALE GENOMIC DNA]</scope>
    <source>
        <strain evidence="7">DSM 25325</strain>
    </source>
</reference>
<feature type="active site" description="Nucleophile" evidence="4">
    <location>
        <position position="50"/>
    </location>
</feature>
<sequence>MAAPRTAVVLMGGGARAAYQVGVLKGIAEIMRELTPARRASPFSVICGTSAGAINAAAVACRADDFHAGIADLVQVWEGFHADQVFRADSLGIMAVGSRWLTALSLGWALRRAPRSLFDCSPLAVLLHRAMDLDRLERIFNAGILHALSVTALSYSSGQHVTFYQGAQPIQPWVRTQRIARQVRLGVDHLLASSAIPFLFPAVPLELDGHREYFGDGSMRQIAPLSPPIHLGASRILVIGAAHAQYGVDSSGEPAPGYPSLAQIGGQALASVFLDGLSADVERLNHINNVLRYVADADLSGSGWRPVEVLVIAPSQRIEPIAARHIKCLPVPVRAILRGLGAADAPGAAFASYLLFESEYTRELIALGEADTFAQRDKVELWLGGPRAIASGAPGSMPPPAMAAD</sequence>
<evidence type="ECO:0000256" key="1">
    <source>
        <dbReference type="ARBA" id="ARBA00022801"/>
    </source>
</evidence>
<dbReference type="GO" id="GO:0016787">
    <property type="term" value="F:hydrolase activity"/>
    <property type="evidence" value="ECO:0007669"/>
    <property type="project" value="UniProtKB-UniRule"/>
</dbReference>
<dbReference type="SUPFAM" id="SSF52151">
    <property type="entry name" value="FabD/lysophospholipase-like"/>
    <property type="match status" value="1"/>
</dbReference>
<feature type="domain" description="PNPLA" evidence="5">
    <location>
        <begin position="8"/>
        <end position="229"/>
    </location>
</feature>
<dbReference type="InterPro" id="IPR002641">
    <property type="entry name" value="PNPLA_dom"/>
</dbReference>
<feature type="short sequence motif" description="GXSXG" evidence="4">
    <location>
        <begin position="48"/>
        <end position="52"/>
    </location>
</feature>
<evidence type="ECO:0000256" key="3">
    <source>
        <dbReference type="ARBA" id="ARBA00023098"/>
    </source>
</evidence>
<evidence type="ECO:0000256" key="4">
    <source>
        <dbReference type="PROSITE-ProRule" id="PRU01161"/>
    </source>
</evidence>
<protein>
    <submittedName>
        <fullName evidence="6">Patatin</fullName>
    </submittedName>
</protein>
<dbReference type="InterPro" id="IPR050301">
    <property type="entry name" value="NTE"/>
</dbReference>
<name>A0A0G3EWX5_9BURK</name>
<dbReference type="OrthoDB" id="9798773at2"/>
<evidence type="ECO:0000313" key="6">
    <source>
        <dbReference type="EMBL" id="AKJ69286.1"/>
    </source>
</evidence>
<dbReference type="Gene3D" id="3.40.1090.10">
    <property type="entry name" value="Cytosolic phospholipase A2 catalytic domain"/>
    <property type="match status" value="1"/>
</dbReference>
<dbReference type="KEGG" id="ptx:ABW99_14745"/>
<dbReference type="STRING" id="445709.ABW99_14745"/>
<organism evidence="6 7">
    <name type="scientific">Pandoraea thiooxydans</name>
    <dbReference type="NCBI Taxonomy" id="445709"/>
    <lineage>
        <taxon>Bacteria</taxon>
        <taxon>Pseudomonadati</taxon>
        <taxon>Pseudomonadota</taxon>
        <taxon>Betaproteobacteria</taxon>
        <taxon>Burkholderiales</taxon>
        <taxon>Burkholderiaceae</taxon>
        <taxon>Pandoraea</taxon>
    </lineage>
</organism>
<keyword evidence="2 4" id="KW-0442">Lipid degradation</keyword>
<keyword evidence="1 4" id="KW-0378">Hydrolase</keyword>
<dbReference type="Proteomes" id="UP000036700">
    <property type="component" value="Chromosome"/>
</dbReference>
<dbReference type="PANTHER" id="PTHR14226">
    <property type="entry name" value="NEUROPATHY TARGET ESTERASE/SWISS CHEESE D.MELANOGASTER"/>
    <property type="match status" value="1"/>
</dbReference>
<accession>A0A0G3EWX5</accession>
<gene>
    <name evidence="6" type="ORF">ABW99_14745</name>
</gene>